<gene>
    <name evidence="1" type="ORF">AK830_g5116</name>
</gene>
<dbReference type="Proteomes" id="UP000050424">
    <property type="component" value="Unassembled WGS sequence"/>
</dbReference>
<protein>
    <submittedName>
        <fullName evidence="1">Uncharacterized protein</fullName>
    </submittedName>
</protein>
<sequence>MDLPQYTATDLATAMRNNPSSCLNGWDMLLAYPLAALNTAVSDISVNALPHHIMIDTTTNDPLHGPTPISLKVYITPSSMAFTDTGDGGSITLRFNLAGGLPLDINANGYFLTCTAPLSAVTASLTGTDPISQVCVFQHDVATWRLALALPNPMVTVADLQGNTLPLSDPRLGSEVPIVIKYIQTVGLQMSLIDLRWNAPPSALRPTQVAFSMVPGQGDQKAVVLMWLELDGVSDRTVALDPGVRNQFMAGPNSVPTYPIPTDADPSAGGTVFISRKAAYDLLIQPQLRSYDYTLHLEPTQGLSGMTVSMFTATDHGHGNTTYSNTGTVTLDGDSLTDFKILDPDGGSLPHHLTPTSASLNPSDLVVPTSLLASTKTLFTVNAVNGLYIPHDFMFVGVVPAPTQASTGA</sequence>
<evidence type="ECO:0000313" key="2">
    <source>
        <dbReference type="Proteomes" id="UP000050424"/>
    </source>
</evidence>
<proteinExistence type="predicted"/>
<name>A0A0P7BJM0_9HYPO</name>
<dbReference type="AlphaFoldDB" id="A0A0P7BJM0"/>
<dbReference type="EMBL" id="LKCW01000065">
    <property type="protein sequence ID" value="KPM41419.1"/>
    <property type="molecule type" value="Genomic_DNA"/>
</dbReference>
<comment type="caution">
    <text evidence="1">The sequence shown here is derived from an EMBL/GenBank/DDBJ whole genome shotgun (WGS) entry which is preliminary data.</text>
</comment>
<keyword evidence="2" id="KW-1185">Reference proteome</keyword>
<reference evidence="1 2" key="1">
    <citation type="submission" date="2015-09" db="EMBL/GenBank/DDBJ databases">
        <title>Draft genome of a European isolate of the apple canker pathogen Neonectria ditissima.</title>
        <authorList>
            <person name="Gomez-Cortecero A."/>
            <person name="Harrison R.J."/>
            <person name="Armitage A.D."/>
        </authorList>
    </citation>
    <scope>NUCLEOTIDE SEQUENCE [LARGE SCALE GENOMIC DNA]</scope>
    <source>
        <strain evidence="1 2">R09/05</strain>
    </source>
</reference>
<organism evidence="1 2">
    <name type="scientific">Neonectria ditissima</name>
    <dbReference type="NCBI Taxonomy" id="78410"/>
    <lineage>
        <taxon>Eukaryota</taxon>
        <taxon>Fungi</taxon>
        <taxon>Dikarya</taxon>
        <taxon>Ascomycota</taxon>
        <taxon>Pezizomycotina</taxon>
        <taxon>Sordariomycetes</taxon>
        <taxon>Hypocreomycetidae</taxon>
        <taxon>Hypocreales</taxon>
        <taxon>Nectriaceae</taxon>
        <taxon>Neonectria</taxon>
    </lineage>
</organism>
<evidence type="ECO:0000313" key="1">
    <source>
        <dbReference type="EMBL" id="KPM41419.1"/>
    </source>
</evidence>
<accession>A0A0P7BJM0</accession>
<dbReference type="OrthoDB" id="10598576at2759"/>